<keyword evidence="2" id="KW-1185">Reference proteome</keyword>
<accession>A0A6M4GVB1</accession>
<dbReference type="RefSeq" id="WP_171092161.1">
    <property type="nucleotide sequence ID" value="NZ_CP053069.1"/>
</dbReference>
<dbReference type="InterPro" id="IPR011990">
    <property type="entry name" value="TPR-like_helical_dom_sf"/>
</dbReference>
<evidence type="ECO:0000313" key="2">
    <source>
        <dbReference type="Proteomes" id="UP000501534"/>
    </source>
</evidence>
<proteinExistence type="predicted"/>
<dbReference type="Proteomes" id="UP000501534">
    <property type="component" value="Chromosome"/>
</dbReference>
<name>A0A6M4GVB1_9PROT</name>
<gene>
    <name evidence="1" type="ORF">DSM104443_02177</name>
</gene>
<dbReference type="EMBL" id="CP053069">
    <property type="protein sequence ID" value="QJR11106.1"/>
    <property type="molecule type" value="Genomic_DNA"/>
</dbReference>
<dbReference type="SUPFAM" id="SSF48452">
    <property type="entry name" value="TPR-like"/>
    <property type="match status" value="1"/>
</dbReference>
<reference evidence="1 2" key="1">
    <citation type="submission" date="2020-04" db="EMBL/GenBank/DDBJ databases">
        <title>Usitatibacter rugosus gen. nov., sp. nov. and Usitatibacter palustris sp. nov., novel members of Usitatibacteraceae fam. nov. within the order Nitrosomonadales isolated from soil.</title>
        <authorList>
            <person name="Huber K.J."/>
            <person name="Neumann-Schaal M."/>
            <person name="Geppert A."/>
            <person name="Luckner M."/>
            <person name="Wanner G."/>
            <person name="Overmann J."/>
        </authorList>
    </citation>
    <scope>NUCLEOTIDE SEQUENCE [LARGE SCALE GENOMIC DNA]</scope>
    <source>
        <strain evidence="1 2">0125_3</strain>
    </source>
</reference>
<evidence type="ECO:0008006" key="3">
    <source>
        <dbReference type="Google" id="ProtNLM"/>
    </source>
</evidence>
<dbReference type="KEGG" id="uru:DSM104443_02177"/>
<dbReference type="AlphaFoldDB" id="A0A6M4GVB1"/>
<dbReference type="Gene3D" id="1.25.40.10">
    <property type="entry name" value="Tetratricopeptide repeat domain"/>
    <property type="match status" value="1"/>
</dbReference>
<evidence type="ECO:0000313" key="1">
    <source>
        <dbReference type="EMBL" id="QJR11106.1"/>
    </source>
</evidence>
<protein>
    <recommendedName>
        <fullName evidence="3">Tetratricopeptide repeat protein</fullName>
    </recommendedName>
</protein>
<sequence>MAKPKWAAFPHPTKEFAFAGDALKKHWDALHQGDAEPWPKEAGAQEAWRLFHQGKFADAVVVGLDAGGAGITAANKAQAIYANGVEPKDAAKVALFEEAMERAAQQAQDEPKNANAHYLYAYAAGRYSQRISVAKALAQGYGGKIRTALEAALKLAPKHAEAHIAMGAYHAEIIDKVGALVGGLTYGAKREKGDEHFQKALKLAPASPIAHIEYANGLVLLYGKAKLAEAGKLYAKAAAMKPRDAMEKLDVEMARAELA</sequence>
<organism evidence="1 2">
    <name type="scientific">Usitatibacter rugosus</name>
    <dbReference type="NCBI Taxonomy" id="2732067"/>
    <lineage>
        <taxon>Bacteria</taxon>
        <taxon>Pseudomonadati</taxon>
        <taxon>Pseudomonadota</taxon>
        <taxon>Betaproteobacteria</taxon>
        <taxon>Nitrosomonadales</taxon>
        <taxon>Usitatibacteraceae</taxon>
        <taxon>Usitatibacter</taxon>
    </lineage>
</organism>